<feature type="transmembrane region" description="Helical" evidence="1">
    <location>
        <begin position="21"/>
        <end position="42"/>
    </location>
</feature>
<organism evidence="2 3">
    <name type="scientific">Leucobacter albus</name>
    <dbReference type="NCBI Taxonomy" id="272210"/>
    <lineage>
        <taxon>Bacteria</taxon>
        <taxon>Bacillati</taxon>
        <taxon>Actinomycetota</taxon>
        <taxon>Actinomycetes</taxon>
        <taxon>Micrococcales</taxon>
        <taxon>Microbacteriaceae</taxon>
        <taxon>Leucobacter</taxon>
    </lineage>
</organism>
<feature type="transmembrane region" description="Helical" evidence="1">
    <location>
        <begin position="201"/>
        <end position="221"/>
    </location>
</feature>
<dbReference type="Proteomes" id="UP001597181">
    <property type="component" value="Unassembled WGS sequence"/>
</dbReference>
<feature type="transmembrane region" description="Helical" evidence="1">
    <location>
        <begin position="95"/>
        <end position="114"/>
    </location>
</feature>
<feature type="transmembrane region" description="Helical" evidence="1">
    <location>
        <begin position="62"/>
        <end position="83"/>
    </location>
</feature>
<dbReference type="RefSeq" id="WP_343958494.1">
    <property type="nucleotide sequence ID" value="NZ_BAAAKZ010000003.1"/>
</dbReference>
<proteinExistence type="predicted"/>
<name>A0ABW3TI15_9MICO</name>
<evidence type="ECO:0000256" key="1">
    <source>
        <dbReference type="SAM" id="Phobius"/>
    </source>
</evidence>
<protein>
    <recommendedName>
        <fullName evidence="4">Leader peptidase (Prepilin peptidase)/N-methyltransferase</fullName>
    </recommendedName>
</protein>
<keyword evidence="1" id="KW-0812">Transmembrane</keyword>
<evidence type="ECO:0008006" key="4">
    <source>
        <dbReference type="Google" id="ProtNLM"/>
    </source>
</evidence>
<feature type="transmembrane region" description="Helical" evidence="1">
    <location>
        <begin position="152"/>
        <end position="169"/>
    </location>
</feature>
<reference evidence="3" key="1">
    <citation type="journal article" date="2019" name="Int. J. Syst. Evol. Microbiol.">
        <title>The Global Catalogue of Microorganisms (GCM) 10K type strain sequencing project: providing services to taxonomists for standard genome sequencing and annotation.</title>
        <authorList>
            <consortium name="The Broad Institute Genomics Platform"/>
            <consortium name="The Broad Institute Genome Sequencing Center for Infectious Disease"/>
            <person name="Wu L."/>
            <person name="Ma J."/>
        </authorList>
    </citation>
    <scope>NUCLEOTIDE SEQUENCE [LARGE SCALE GENOMIC DNA]</scope>
    <source>
        <strain evidence="3">CCUG 50213</strain>
    </source>
</reference>
<feature type="transmembrane region" description="Helical" evidence="1">
    <location>
        <begin position="175"/>
        <end position="194"/>
    </location>
</feature>
<sequence length="223" mass="22611">MARKSPRAKPGIFPPAVALEDLIAGGFGAIAGGAAYAVLLPLPSGDGGAWVRGEQLPGWGAVFAWVLALVAYLGFGFFSAVLARVDHRTHTLPNGLLVWATLWTLPLLTLAGQLRGDGVAGVGAWLVTGVITLLCVLIWLRASGAIGAGDVKLIPLAAYAAAWGLAGPAAVNVSFVFLGLLLAGVLVLGVSALIRGTGEVAVGPIVLGASWATFMVMRVPVGS</sequence>
<accession>A0ABW3TI15</accession>
<keyword evidence="1" id="KW-1133">Transmembrane helix</keyword>
<evidence type="ECO:0000313" key="3">
    <source>
        <dbReference type="Proteomes" id="UP001597181"/>
    </source>
</evidence>
<evidence type="ECO:0000313" key="2">
    <source>
        <dbReference type="EMBL" id="MFD1200366.1"/>
    </source>
</evidence>
<dbReference type="EMBL" id="JBHTLY010000001">
    <property type="protein sequence ID" value="MFD1200366.1"/>
    <property type="molecule type" value="Genomic_DNA"/>
</dbReference>
<gene>
    <name evidence="2" type="ORF">ACFQ3U_00460</name>
</gene>
<feature type="transmembrane region" description="Helical" evidence="1">
    <location>
        <begin position="120"/>
        <end position="140"/>
    </location>
</feature>
<comment type="caution">
    <text evidence="2">The sequence shown here is derived from an EMBL/GenBank/DDBJ whole genome shotgun (WGS) entry which is preliminary data.</text>
</comment>
<keyword evidence="3" id="KW-1185">Reference proteome</keyword>
<keyword evidence="1" id="KW-0472">Membrane</keyword>